<evidence type="ECO:0000256" key="5">
    <source>
        <dbReference type="PROSITE-ProRule" id="PRU00335"/>
    </source>
</evidence>
<dbReference type="PRINTS" id="PR00400">
    <property type="entry name" value="TETREPRESSOR"/>
</dbReference>
<dbReference type="RefSeq" id="WP_061482184.1">
    <property type="nucleotide sequence ID" value="NZ_ANBO01000012.1"/>
</dbReference>
<keyword evidence="4" id="KW-0804">Transcription</keyword>
<name>A0A5N5V291_MYCPH</name>
<dbReference type="GeneID" id="74305305"/>
<evidence type="ECO:0000313" key="7">
    <source>
        <dbReference type="EMBL" id="KAB7754739.1"/>
    </source>
</evidence>
<comment type="caution">
    <text evidence="7">The sequence shown here is derived from an EMBL/GenBank/DDBJ whole genome shotgun (WGS) entry which is preliminary data.</text>
</comment>
<dbReference type="InterPro" id="IPR004111">
    <property type="entry name" value="Repressor_TetR_C"/>
</dbReference>
<keyword evidence="3 5" id="KW-0238">DNA-binding</keyword>
<dbReference type="PRINTS" id="PR00455">
    <property type="entry name" value="HTHTETR"/>
</dbReference>
<evidence type="ECO:0000256" key="2">
    <source>
        <dbReference type="ARBA" id="ARBA00023015"/>
    </source>
</evidence>
<dbReference type="PROSITE" id="PS50977">
    <property type="entry name" value="HTH_TETR_2"/>
    <property type="match status" value="1"/>
</dbReference>
<dbReference type="InterPro" id="IPR009057">
    <property type="entry name" value="Homeodomain-like_sf"/>
</dbReference>
<dbReference type="PANTHER" id="PTHR30055:SF151">
    <property type="entry name" value="TRANSCRIPTIONAL REGULATORY PROTEIN"/>
    <property type="match status" value="1"/>
</dbReference>
<dbReference type="InterPro" id="IPR001647">
    <property type="entry name" value="HTH_TetR"/>
</dbReference>
<feature type="DNA-binding region" description="H-T-H motif" evidence="5">
    <location>
        <begin position="31"/>
        <end position="50"/>
    </location>
</feature>
<dbReference type="PANTHER" id="PTHR30055">
    <property type="entry name" value="HTH-TYPE TRANSCRIPTIONAL REGULATOR RUTR"/>
    <property type="match status" value="1"/>
</dbReference>
<feature type="domain" description="HTH tetR-type" evidence="6">
    <location>
        <begin position="8"/>
        <end position="68"/>
    </location>
</feature>
<dbReference type="InterPro" id="IPR003012">
    <property type="entry name" value="Tet_transcr_reg_TetR"/>
</dbReference>
<dbReference type="SUPFAM" id="SSF48498">
    <property type="entry name" value="Tetracyclin repressor-like, C-terminal domain"/>
    <property type="match status" value="1"/>
</dbReference>
<dbReference type="Gene3D" id="1.10.357.10">
    <property type="entry name" value="Tetracycline Repressor, domain 2"/>
    <property type="match status" value="1"/>
</dbReference>
<proteinExistence type="predicted"/>
<dbReference type="EMBL" id="ANBP01000023">
    <property type="protein sequence ID" value="KAB7754739.1"/>
    <property type="molecule type" value="Genomic_DNA"/>
</dbReference>
<dbReference type="GO" id="GO:0000976">
    <property type="term" value="F:transcription cis-regulatory region binding"/>
    <property type="evidence" value="ECO:0007669"/>
    <property type="project" value="TreeGrafter"/>
</dbReference>
<dbReference type="Pfam" id="PF00440">
    <property type="entry name" value="TetR_N"/>
    <property type="match status" value="1"/>
</dbReference>
<organism evidence="7 8">
    <name type="scientific">Mycolicibacterium phlei DSM 43239 = CCUG 21000</name>
    <dbReference type="NCBI Taxonomy" id="1226750"/>
    <lineage>
        <taxon>Bacteria</taxon>
        <taxon>Bacillati</taxon>
        <taxon>Actinomycetota</taxon>
        <taxon>Actinomycetes</taxon>
        <taxon>Mycobacteriales</taxon>
        <taxon>Mycobacteriaceae</taxon>
        <taxon>Mycolicibacterium</taxon>
    </lineage>
</organism>
<dbReference type="InterPro" id="IPR036271">
    <property type="entry name" value="Tet_transcr_reg_TetR-rel_C_sf"/>
</dbReference>
<evidence type="ECO:0000256" key="1">
    <source>
        <dbReference type="ARBA" id="ARBA00022491"/>
    </source>
</evidence>
<accession>A0A5N5V291</accession>
<dbReference type="GO" id="GO:0046677">
    <property type="term" value="P:response to antibiotic"/>
    <property type="evidence" value="ECO:0007669"/>
    <property type="project" value="InterPro"/>
</dbReference>
<dbReference type="AlphaFoldDB" id="A0A5N5V291"/>
<keyword evidence="8" id="KW-1185">Reference proteome</keyword>
<dbReference type="GO" id="GO:0045892">
    <property type="term" value="P:negative regulation of DNA-templated transcription"/>
    <property type="evidence" value="ECO:0007669"/>
    <property type="project" value="InterPro"/>
</dbReference>
<reference evidence="7 8" key="1">
    <citation type="submission" date="2012-10" db="EMBL/GenBank/DDBJ databases">
        <title>The draft sequence of the Mycobacterium pheli genome.</title>
        <authorList>
            <person name="Pettersson B.M.F."/>
            <person name="Das S."/>
            <person name="Dasgupta S."/>
            <person name="Bhattacharya A."/>
            <person name="Kirsebom L.A."/>
        </authorList>
    </citation>
    <scope>NUCLEOTIDE SEQUENCE [LARGE SCALE GENOMIC DNA]</scope>
    <source>
        <strain evidence="7 8">CCUG 21000</strain>
    </source>
</reference>
<dbReference type="Pfam" id="PF02909">
    <property type="entry name" value="TetR_C_1"/>
    <property type="match status" value="1"/>
</dbReference>
<keyword evidence="1" id="KW-0678">Repressor</keyword>
<protein>
    <submittedName>
        <fullName evidence="7">TetR family transcriptional regulator</fullName>
    </submittedName>
</protein>
<gene>
    <name evidence="7" type="ORF">MPHL21000_16495</name>
</gene>
<evidence type="ECO:0000313" key="8">
    <source>
        <dbReference type="Proteomes" id="UP000325690"/>
    </source>
</evidence>
<keyword evidence="2" id="KW-0805">Transcription regulation</keyword>
<dbReference type="InterPro" id="IPR050109">
    <property type="entry name" value="HTH-type_TetR-like_transc_reg"/>
</dbReference>
<dbReference type="GO" id="GO:0003700">
    <property type="term" value="F:DNA-binding transcription factor activity"/>
    <property type="evidence" value="ECO:0007669"/>
    <property type="project" value="TreeGrafter"/>
</dbReference>
<dbReference type="SUPFAM" id="SSF46689">
    <property type="entry name" value="Homeodomain-like"/>
    <property type="match status" value="1"/>
</dbReference>
<dbReference type="Proteomes" id="UP000325690">
    <property type="component" value="Unassembled WGS sequence"/>
</dbReference>
<evidence type="ECO:0000259" key="6">
    <source>
        <dbReference type="PROSITE" id="PS50977"/>
    </source>
</evidence>
<sequence length="217" mass="23258">MARPRKPLISRRGVLEAALRIIDEGGLDSVSIRRLADELGVNGASLYHHFPGGKDEILIGAAQLALVDVADDPDPDLPWREWLKGMANRYRDALAAHPGIVPIAIRRQEVGMGTQEFEAAATRLLQGGLPSAAIVPLLDAIENFIVGSALHESLSKSLIARKEVPTGPVMTKVLKDAGLSAEEVFDLVIDSIIEGVENAIAEQVARWTPQPAGEVAQ</sequence>
<evidence type="ECO:0000256" key="4">
    <source>
        <dbReference type="ARBA" id="ARBA00023163"/>
    </source>
</evidence>
<evidence type="ECO:0000256" key="3">
    <source>
        <dbReference type="ARBA" id="ARBA00023125"/>
    </source>
</evidence>